<gene>
    <name evidence="1" type="ORF">HAP41_0000011700</name>
</gene>
<evidence type="ECO:0000313" key="1">
    <source>
        <dbReference type="EMBL" id="UPT89574.1"/>
    </source>
</evidence>
<dbReference type="Proteomes" id="UP000551709">
    <property type="component" value="Chromosome"/>
</dbReference>
<proteinExistence type="predicted"/>
<dbReference type="AlphaFoldDB" id="A0A8T5VSI0"/>
<reference evidence="1" key="2">
    <citation type="submission" date="2022-04" db="EMBL/GenBank/DDBJ databases">
        <authorList>
            <person name="Bromfield E.S.P."/>
            <person name="Cloutier S."/>
        </authorList>
    </citation>
    <scope>NUCLEOTIDE SEQUENCE</scope>
    <source>
        <strain evidence="1">1S5</strain>
    </source>
</reference>
<evidence type="ECO:0000313" key="2">
    <source>
        <dbReference type="Proteomes" id="UP000551709"/>
    </source>
</evidence>
<dbReference type="RefSeq" id="WP_166102086.1">
    <property type="nucleotide sequence ID" value="NZ_CP096255.1"/>
</dbReference>
<dbReference type="SMART" id="SM00974">
    <property type="entry name" value="T5orf172"/>
    <property type="match status" value="1"/>
</dbReference>
<organism evidence="1 2">
    <name type="scientific">Bradyrhizobium barranii subsp. apii</name>
    <dbReference type="NCBI Taxonomy" id="2819348"/>
    <lineage>
        <taxon>Bacteria</taxon>
        <taxon>Pseudomonadati</taxon>
        <taxon>Pseudomonadota</taxon>
        <taxon>Alphaproteobacteria</taxon>
        <taxon>Hyphomicrobiales</taxon>
        <taxon>Nitrobacteraceae</taxon>
        <taxon>Bradyrhizobium</taxon>
        <taxon>Bradyrhizobium barranii</taxon>
    </lineage>
</organism>
<accession>A0A8T5VSI0</accession>
<reference evidence="1" key="1">
    <citation type="journal article" date="2017" name="Syst. Appl. Microbiol.">
        <title>Soybeans inoculated with root zone soils of Canadian native legumes harbour diverse and novel Bradyrhizobium spp. that possess agricultural potential.</title>
        <authorList>
            <person name="Bromfield E.S.P."/>
            <person name="Cloutier S."/>
            <person name="Tambong J.T."/>
            <person name="Tran Thi T.V."/>
        </authorList>
    </citation>
    <scope>NUCLEOTIDE SEQUENCE</scope>
    <source>
        <strain evidence="1">1S5</strain>
    </source>
</reference>
<dbReference type="Pfam" id="PF13455">
    <property type="entry name" value="MUG113"/>
    <property type="match status" value="1"/>
</dbReference>
<dbReference type="EMBL" id="CP096255">
    <property type="protein sequence ID" value="UPT89574.1"/>
    <property type="molecule type" value="Genomic_DNA"/>
</dbReference>
<protein>
    <submittedName>
        <fullName evidence="1">GIY-YIG nuclease family protein</fullName>
    </submittedName>
</protein>
<name>A0A8T5VSI0_9BRAD</name>
<dbReference type="InterPro" id="IPR018306">
    <property type="entry name" value="Phage_T5_Orf172_DNA-bd"/>
</dbReference>
<sequence>MSADWSRRFLPPVREHRQLYVIQDPGSGFLKIGKAFDPEGRLSQFQTGTPHQLTIVHTHCCEDDAEAPALEPMVHRILAEHRVRGEWFNVTLDQAKAAIAQARAQLFR</sequence>